<dbReference type="GO" id="GO:0005524">
    <property type="term" value="F:ATP binding"/>
    <property type="evidence" value="ECO:0007669"/>
    <property type="project" value="UniProtKB-KW"/>
</dbReference>
<feature type="transmembrane region" description="Helical" evidence="8">
    <location>
        <begin position="7"/>
        <end position="28"/>
    </location>
</feature>
<feature type="domain" description="Histidine kinase" evidence="9">
    <location>
        <begin position="231"/>
        <end position="437"/>
    </location>
</feature>
<dbReference type="EC" id="2.7.13.3" evidence="2"/>
<keyword evidence="5 10" id="KW-0418">Kinase</keyword>
<dbReference type="Pfam" id="PF02518">
    <property type="entry name" value="HATPase_c"/>
    <property type="match status" value="1"/>
</dbReference>
<dbReference type="GeneID" id="98673070"/>
<keyword evidence="4" id="KW-0547">Nucleotide-binding</keyword>
<dbReference type="RefSeq" id="WP_141428272.1">
    <property type="nucleotide sequence ID" value="NZ_AP019736.1"/>
</dbReference>
<evidence type="ECO:0000256" key="7">
    <source>
        <dbReference type="ARBA" id="ARBA00023012"/>
    </source>
</evidence>
<accession>A0A4Y1X093</accession>
<feature type="transmembrane region" description="Helical" evidence="8">
    <location>
        <begin position="34"/>
        <end position="53"/>
    </location>
</feature>
<dbReference type="InterPro" id="IPR003594">
    <property type="entry name" value="HATPase_dom"/>
</dbReference>
<reference evidence="11" key="1">
    <citation type="submission" date="2019-06" db="EMBL/GenBank/DDBJ databases">
        <title>Alistipes onderdonkii subsp. vulgaris subsp. nov., Alistipes dispar sp. nov. and Alistipes communis sp. nov., isolated from human faeces, and creation of Alistipes onderdonkii subsp. onderdonkii subsp. nov.</title>
        <authorList>
            <person name="Sakamoto M."/>
            <person name="Ikeyama N."/>
            <person name="Ogata Y."/>
            <person name="Suda W."/>
            <person name="Iino T."/>
            <person name="Hattori M."/>
            <person name="Ohkuma M."/>
        </authorList>
    </citation>
    <scope>NUCLEOTIDE SEQUENCE [LARGE SCALE GENOMIC DNA]</scope>
    <source>
        <strain evidence="11">5CPEGH6</strain>
    </source>
</reference>
<evidence type="ECO:0000256" key="4">
    <source>
        <dbReference type="ARBA" id="ARBA00022741"/>
    </source>
</evidence>
<dbReference type="PROSITE" id="PS50109">
    <property type="entry name" value="HIS_KIN"/>
    <property type="match status" value="1"/>
</dbReference>
<evidence type="ECO:0000313" key="10">
    <source>
        <dbReference type="EMBL" id="BBL06455.1"/>
    </source>
</evidence>
<keyword evidence="11" id="KW-1185">Reference proteome</keyword>
<proteinExistence type="predicted"/>
<dbReference type="Gene3D" id="3.30.565.10">
    <property type="entry name" value="Histidine kinase-like ATPase, C-terminal domain"/>
    <property type="match status" value="1"/>
</dbReference>
<keyword evidence="8" id="KW-0812">Transmembrane</keyword>
<evidence type="ECO:0000256" key="8">
    <source>
        <dbReference type="SAM" id="Phobius"/>
    </source>
</evidence>
<evidence type="ECO:0000256" key="2">
    <source>
        <dbReference type="ARBA" id="ARBA00012438"/>
    </source>
</evidence>
<comment type="catalytic activity">
    <reaction evidence="1">
        <text>ATP + protein L-histidine = ADP + protein N-phospho-L-histidine.</text>
        <dbReference type="EC" id="2.7.13.3"/>
    </reaction>
</comment>
<dbReference type="SUPFAM" id="SSF47384">
    <property type="entry name" value="Homodimeric domain of signal transducing histidine kinase"/>
    <property type="match status" value="1"/>
</dbReference>
<dbReference type="InterPro" id="IPR004358">
    <property type="entry name" value="Sig_transdc_His_kin-like_C"/>
</dbReference>
<evidence type="ECO:0000256" key="5">
    <source>
        <dbReference type="ARBA" id="ARBA00022777"/>
    </source>
</evidence>
<evidence type="ECO:0000313" key="11">
    <source>
        <dbReference type="Proteomes" id="UP000319374"/>
    </source>
</evidence>
<name>A0A4Y1X093_9BACT</name>
<keyword evidence="8" id="KW-0472">Membrane</keyword>
<keyword evidence="3" id="KW-0808">Transferase</keyword>
<dbReference type="Gene3D" id="3.30.450.20">
    <property type="entry name" value="PAS domain"/>
    <property type="match status" value="1"/>
</dbReference>
<dbReference type="InterPro" id="IPR005467">
    <property type="entry name" value="His_kinase_dom"/>
</dbReference>
<organism evidence="10 11">
    <name type="scientific">Alistipes dispar</name>
    <dbReference type="NCBI Taxonomy" id="2585119"/>
    <lineage>
        <taxon>Bacteria</taxon>
        <taxon>Pseudomonadati</taxon>
        <taxon>Bacteroidota</taxon>
        <taxon>Bacteroidia</taxon>
        <taxon>Bacteroidales</taxon>
        <taxon>Rikenellaceae</taxon>
        <taxon>Alistipes</taxon>
    </lineage>
</organism>
<dbReference type="InterPro" id="IPR036097">
    <property type="entry name" value="HisK_dim/P_sf"/>
</dbReference>
<dbReference type="KEGG" id="ada:A5CPEGH6_10930"/>
<evidence type="ECO:0000256" key="6">
    <source>
        <dbReference type="ARBA" id="ARBA00022840"/>
    </source>
</evidence>
<dbReference type="PANTHER" id="PTHR43065">
    <property type="entry name" value="SENSOR HISTIDINE KINASE"/>
    <property type="match status" value="1"/>
</dbReference>
<evidence type="ECO:0000256" key="3">
    <source>
        <dbReference type="ARBA" id="ARBA00022679"/>
    </source>
</evidence>
<dbReference type="EMBL" id="AP019736">
    <property type="protein sequence ID" value="BBL06455.1"/>
    <property type="molecule type" value="Genomic_DNA"/>
</dbReference>
<dbReference type="SMART" id="SM00387">
    <property type="entry name" value="HATPase_c"/>
    <property type="match status" value="1"/>
</dbReference>
<keyword evidence="7" id="KW-0902">Two-component regulatory system</keyword>
<sequence length="437" mass="48260">MKRHEGIAYGPVAGYAALLSGSAAALGWAVTSPWYPLAILFVPLLLLALYRLLRLYGNSIRRVTFMFNAVDNDDLTFRFNDDPSKVDSAMLNAALNRIKEILLRAKMRAEERERYYQLIMECAQTGLITINDTGSVYQANGEALRIFGMQRMTHIRQLETSAPEACRALAAIRPGEKLRVTCVTESGEMALTLGCSEIVLEKQRLRVVTVGDINSELNEMQIESWSKLTRILTHEIMNSLAPVTSLSDTLLHLGRPLDRDVEQGLDTISATSRRLMAFVESFRRFTRIPEPQKEPFEVRELVRQAVALTAAEGGGIEIATDIEPQETLIYADKALMGQVAVNLLKNAREAVGGRPGGRIEIRARIDAAEHVVIEISNNGGAIPAEVTENIFTPFFSTKTDGSGIGLSVSRRIMQLHGGSLRLTANTDSRVTFTLRIG</sequence>
<dbReference type="InterPro" id="IPR036890">
    <property type="entry name" value="HATPase_C_sf"/>
</dbReference>
<gene>
    <name evidence="10" type="ORF">A5CPEGH6_10930</name>
</gene>
<dbReference type="OrthoDB" id="1931120at2"/>
<dbReference type="GO" id="GO:0000155">
    <property type="term" value="F:phosphorelay sensor kinase activity"/>
    <property type="evidence" value="ECO:0007669"/>
    <property type="project" value="InterPro"/>
</dbReference>
<dbReference type="SUPFAM" id="SSF55874">
    <property type="entry name" value="ATPase domain of HSP90 chaperone/DNA topoisomerase II/histidine kinase"/>
    <property type="match status" value="1"/>
</dbReference>
<dbReference type="PANTHER" id="PTHR43065:SF46">
    <property type="entry name" value="C4-DICARBOXYLATE TRANSPORT SENSOR PROTEIN DCTB"/>
    <property type="match status" value="1"/>
</dbReference>
<dbReference type="AlphaFoldDB" id="A0A4Y1X093"/>
<keyword evidence="6" id="KW-0067">ATP-binding</keyword>
<keyword evidence="8" id="KW-1133">Transmembrane helix</keyword>
<evidence type="ECO:0000256" key="1">
    <source>
        <dbReference type="ARBA" id="ARBA00000085"/>
    </source>
</evidence>
<dbReference type="PRINTS" id="PR00344">
    <property type="entry name" value="BCTRLSENSOR"/>
</dbReference>
<protein>
    <recommendedName>
        <fullName evidence="2">histidine kinase</fullName>
        <ecNumber evidence="2">2.7.13.3</ecNumber>
    </recommendedName>
</protein>
<dbReference type="Proteomes" id="UP000319374">
    <property type="component" value="Chromosome"/>
</dbReference>
<evidence type="ECO:0000259" key="9">
    <source>
        <dbReference type="PROSITE" id="PS50109"/>
    </source>
</evidence>